<gene>
    <name evidence="2" type="ORF">SAMN05421879_12717</name>
</gene>
<proteinExistence type="predicted"/>
<protein>
    <recommendedName>
        <fullName evidence="4">F5/8 type C domain-containing protein</fullName>
    </recommendedName>
</protein>
<dbReference type="SUPFAM" id="SSF49785">
    <property type="entry name" value="Galactose-binding domain-like"/>
    <property type="match status" value="1"/>
</dbReference>
<reference evidence="3" key="1">
    <citation type="submission" date="2017-08" db="EMBL/GenBank/DDBJ databases">
        <authorList>
            <person name="Varghese N."/>
            <person name="Submissions S."/>
        </authorList>
    </citation>
    <scope>NUCLEOTIDE SEQUENCE [LARGE SCALE GENOMIC DNA]</scope>
    <source>
        <strain evidence="3">USBA17B2</strain>
    </source>
</reference>
<dbReference type="Proteomes" id="UP000219688">
    <property type="component" value="Unassembled WGS sequence"/>
</dbReference>
<sequence length="160" mass="16512">TAAPEDEEAAPAAPAPAEGGLPVLGITSFDPQGDGDERNDLTPLAVDGDPETLWTSHTYLSPGWGGLKSGTGLILDLGEGAQVSGVDVTLGEGDMGAQLLLAERPSLDGAVELGSGDPVSETWTVTPEAPQTGRYLILWFDRAYTSPAGEIVGVREITVR</sequence>
<dbReference type="AlphaFoldDB" id="A0A285VW13"/>
<evidence type="ECO:0008006" key="4">
    <source>
        <dbReference type="Google" id="ProtNLM"/>
    </source>
</evidence>
<name>A0A285VW13_9MICO</name>
<feature type="region of interest" description="Disordered" evidence="1">
    <location>
        <begin position="1"/>
        <end position="47"/>
    </location>
</feature>
<dbReference type="EMBL" id="OBQK01000027">
    <property type="protein sequence ID" value="SOC58280.1"/>
    <property type="molecule type" value="Genomic_DNA"/>
</dbReference>
<evidence type="ECO:0000313" key="2">
    <source>
        <dbReference type="EMBL" id="SOC58280.1"/>
    </source>
</evidence>
<feature type="non-terminal residue" evidence="2">
    <location>
        <position position="1"/>
    </location>
</feature>
<dbReference type="Gene3D" id="2.60.120.260">
    <property type="entry name" value="Galactose-binding domain-like"/>
    <property type="match status" value="1"/>
</dbReference>
<dbReference type="InterPro" id="IPR008979">
    <property type="entry name" value="Galactose-bd-like_sf"/>
</dbReference>
<accession>A0A285VW13</accession>
<organism evidence="2 3">
    <name type="scientific">Ornithinimicrobium cerasi</name>
    <dbReference type="NCBI Taxonomy" id="2248773"/>
    <lineage>
        <taxon>Bacteria</taxon>
        <taxon>Bacillati</taxon>
        <taxon>Actinomycetota</taxon>
        <taxon>Actinomycetes</taxon>
        <taxon>Micrococcales</taxon>
        <taxon>Ornithinimicrobiaceae</taxon>
        <taxon>Ornithinimicrobium</taxon>
    </lineage>
</organism>
<evidence type="ECO:0000313" key="3">
    <source>
        <dbReference type="Proteomes" id="UP000219688"/>
    </source>
</evidence>
<evidence type="ECO:0000256" key="1">
    <source>
        <dbReference type="SAM" id="MobiDB-lite"/>
    </source>
</evidence>
<keyword evidence="3" id="KW-1185">Reference proteome</keyword>